<name>A0A9Y4KGE3_9TELE</name>
<feature type="compositionally biased region" description="Low complexity" evidence="2">
    <location>
        <begin position="202"/>
        <end position="216"/>
    </location>
</feature>
<reference evidence="5" key="1">
    <citation type="submission" date="2025-08" db="UniProtKB">
        <authorList>
            <consortium name="RefSeq"/>
        </authorList>
    </citation>
    <scope>IDENTIFICATION</scope>
</reference>
<protein>
    <submittedName>
        <fullName evidence="5">Uncharacterized protein LOC103367746</fullName>
    </submittedName>
</protein>
<feature type="compositionally biased region" description="Polar residues" evidence="2">
    <location>
        <begin position="318"/>
        <end position="346"/>
    </location>
</feature>
<dbReference type="PROSITE" id="PS50102">
    <property type="entry name" value="RRM"/>
    <property type="match status" value="1"/>
</dbReference>
<dbReference type="InterPro" id="IPR057051">
    <property type="entry name" value="PARP14_RPM_1"/>
</dbReference>
<evidence type="ECO:0000256" key="2">
    <source>
        <dbReference type="SAM" id="MobiDB-lite"/>
    </source>
</evidence>
<evidence type="ECO:0000313" key="4">
    <source>
        <dbReference type="Proteomes" id="UP000694891"/>
    </source>
</evidence>
<dbReference type="InterPro" id="IPR012677">
    <property type="entry name" value="Nucleotide-bd_a/b_plait_sf"/>
</dbReference>
<dbReference type="GO" id="GO:0003723">
    <property type="term" value="F:RNA binding"/>
    <property type="evidence" value="ECO:0007669"/>
    <property type="project" value="UniProtKB-UniRule"/>
</dbReference>
<evidence type="ECO:0000256" key="1">
    <source>
        <dbReference type="PROSITE-ProRule" id="PRU00176"/>
    </source>
</evidence>
<organism evidence="4 5">
    <name type="scientific">Stegastes partitus</name>
    <name type="common">bicolor damselfish</name>
    <dbReference type="NCBI Taxonomy" id="144197"/>
    <lineage>
        <taxon>Eukaryota</taxon>
        <taxon>Metazoa</taxon>
        <taxon>Chordata</taxon>
        <taxon>Craniata</taxon>
        <taxon>Vertebrata</taxon>
        <taxon>Euteleostomi</taxon>
        <taxon>Actinopterygii</taxon>
        <taxon>Neopterygii</taxon>
        <taxon>Teleostei</taxon>
        <taxon>Neoteleostei</taxon>
        <taxon>Acanthomorphata</taxon>
        <taxon>Ovalentaria</taxon>
        <taxon>Pomacentridae</taxon>
        <taxon>Stegastes</taxon>
    </lineage>
</organism>
<dbReference type="AlphaFoldDB" id="A0A9Y4KGE3"/>
<gene>
    <name evidence="5" type="primary">LOC103367746</name>
</gene>
<sequence length="503" mass="55196">MENRENRSTVVVSGVPAALPLHRMADKLTVHFQTRRRSHGGDVKAVEYPTDMDGVAFVTFDRAEDAASVVRKEQQIMTDSEFPQEYVLTVFPFSRDVFVYVASATVDLSVFGRDQASLIKSLQSTHRSLRFQPLVQSQASIEGPFSAVQALREDLIRRASRLKSTNSAVKLTETPLNPRLISHHRPVGSVSRSGSKAKREAASSSSLSTSLQSTGEASEVQSLHSKAQTPNASSRRKLSDGSLAGGSFLDADGEEPRGRSGPKMSTEYRTEGTKARARQVIGAEINAGIISPLSGLDLPPAEQISAKQPQQHPRPDRISQTSARGQNHSGCSSSVVKPKFSQNTLKDASVPSKGKADLSKASPEDAEDIWVDSYALRYIEKFHKEELDGCLEGVDVSVECVEGSGLARISLTQNQTASSSWKQRLQTLVNDLLSRLRVYEIPYDSTQLPDKQKLTKICNEVNLVFEDVLYMLEDSCIKVVGPSTSSFCFHSLVKTRIRKALRM</sequence>
<evidence type="ECO:0000259" key="3">
    <source>
        <dbReference type="PROSITE" id="PS50102"/>
    </source>
</evidence>
<feature type="domain" description="RRM" evidence="3">
    <location>
        <begin position="8"/>
        <end position="104"/>
    </location>
</feature>
<feature type="region of interest" description="Disordered" evidence="2">
    <location>
        <begin position="169"/>
        <end position="275"/>
    </location>
</feature>
<keyword evidence="4" id="KW-1185">Reference proteome</keyword>
<feature type="compositionally biased region" description="Polar residues" evidence="2">
    <location>
        <begin position="219"/>
        <end position="233"/>
    </location>
</feature>
<dbReference type="Gene3D" id="3.30.70.330">
    <property type="match status" value="1"/>
</dbReference>
<dbReference type="InterPro" id="IPR000504">
    <property type="entry name" value="RRM_dom"/>
</dbReference>
<dbReference type="PANTHER" id="PTHR15225">
    <property type="entry name" value="INTERFERON-INDUCED PROTEIN 35/NMI N-MYC/STAT INTERACTING PROTEIN"/>
    <property type="match status" value="1"/>
</dbReference>
<dbReference type="Proteomes" id="UP000694891">
    <property type="component" value="Unplaced"/>
</dbReference>
<accession>A0A9Y4KGE3</accession>
<feature type="region of interest" description="Disordered" evidence="2">
    <location>
        <begin position="305"/>
        <end position="362"/>
    </location>
</feature>
<evidence type="ECO:0000313" key="5">
    <source>
        <dbReference type="RefSeq" id="XP_008294084.1"/>
    </source>
</evidence>
<proteinExistence type="predicted"/>
<dbReference type="Pfam" id="PF23222">
    <property type="entry name" value="RRM_PARP14_1"/>
    <property type="match status" value="1"/>
</dbReference>
<dbReference type="PANTHER" id="PTHR15225:SF8">
    <property type="entry name" value="RNA-BINDING PROTEIN 43"/>
    <property type="match status" value="1"/>
</dbReference>
<dbReference type="RefSeq" id="XP_008294084.1">
    <property type="nucleotide sequence ID" value="XM_008295862.1"/>
</dbReference>
<keyword evidence="1" id="KW-0694">RNA-binding</keyword>